<dbReference type="InterPro" id="IPR013766">
    <property type="entry name" value="Thioredoxin_domain"/>
</dbReference>
<evidence type="ECO:0000313" key="3">
    <source>
        <dbReference type="EMBL" id="CAI4033979.1"/>
    </source>
</evidence>
<dbReference type="GO" id="GO:0016491">
    <property type="term" value="F:oxidoreductase activity"/>
    <property type="evidence" value="ECO:0007669"/>
    <property type="project" value="InterPro"/>
</dbReference>
<dbReference type="InterPro" id="IPR050553">
    <property type="entry name" value="Thioredoxin_ResA/DsbE_sf"/>
</dbReference>
<gene>
    <name evidence="3" type="ORF">DNFV4_04421</name>
</gene>
<dbReference type="InterPro" id="IPR036249">
    <property type="entry name" value="Thioredoxin-like_sf"/>
</dbReference>
<feature type="signal peptide" evidence="1">
    <location>
        <begin position="1"/>
        <end position="23"/>
    </location>
</feature>
<dbReference type="PANTHER" id="PTHR42852">
    <property type="entry name" value="THIOL:DISULFIDE INTERCHANGE PROTEIN DSBE"/>
    <property type="match status" value="1"/>
</dbReference>
<dbReference type="AlphaFoldDB" id="A0AA86TFQ5"/>
<feature type="domain" description="Thioredoxin" evidence="2">
    <location>
        <begin position="24"/>
        <end position="166"/>
    </location>
</feature>
<dbReference type="PANTHER" id="PTHR42852:SF17">
    <property type="entry name" value="THIOREDOXIN-LIKE PROTEIN HI_1115"/>
    <property type="match status" value="1"/>
</dbReference>
<organism evidence="3 4">
    <name type="scientific">Nitrospira tepida</name>
    <dbReference type="NCBI Taxonomy" id="2973512"/>
    <lineage>
        <taxon>Bacteria</taxon>
        <taxon>Pseudomonadati</taxon>
        <taxon>Nitrospirota</taxon>
        <taxon>Nitrospiria</taxon>
        <taxon>Nitrospirales</taxon>
        <taxon>Nitrospiraceae</taxon>
        <taxon>Nitrospira</taxon>
    </lineage>
</organism>
<dbReference type="GO" id="GO:0016209">
    <property type="term" value="F:antioxidant activity"/>
    <property type="evidence" value="ECO:0007669"/>
    <property type="project" value="InterPro"/>
</dbReference>
<keyword evidence="4" id="KW-1185">Reference proteome</keyword>
<dbReference type="KEGG" id="nti:DNFV4_04421"/>
<dbReference type="InterPro" id="IPR000866">
    <property type="entry name" value="AhpC/TSA"/>
</dbReference>
<dbReference type="EMBL" id="OX365700">
    <property type="protein sequence ID" value="CAI4033979.1"/>
    <property type="molecule type" value="Genomic_DNA"/>
</dbReference>
<accession>A0AA86TFQ5</accession>
<keyword evidence="1" id="KW-0732">Signal</keyword>
<proteinExistence type="predicted"/>
<evidence type="ECO:0000313" key="4">
    <source>
        <dbReference type="Proteomes" id="UP001179121"/>
    </source>
</evidence>
<sequence length="166" mass="18575">MRWVSLSLVACLIALFVVTESNAATLNAPAPSFELVTFTGEAYSNESLKGRPVLLVFWTPWCRVCQRDLPLIGEFAQREKPASLHILAIGFADTRTNVEQFVKARPDTFVFPTAYDEDRWVAQSFKINATPTYVLLDAQGHVVLFHPGGGILQNRQFREFVSVQGD</sequence>
<dbReference type="CDD" id="cd02966">
    <property type="entry name" value="TlpA_like_family"/>
    <property type="match status" value="1"/>
</dbReference>
<feature type="chain" id="PRO_5041634807" evidence="1">
    <location>
        <begin position="24"/>
        <end position="166"/>
    </location>
</feature>
<dbReference type="Pfam" id="PF00578">
    <property type="entry name" value="AhpC-TSA"/>
    <property type="match status" value="1"/>
</dbReference>
<protein>
    <submittedName>
        <fullName evidence="3">Redoxin domain protein</fullName>
    </submittedName>
</protein>
<dbReference type="PROSITE" id="PS51352">
    <property type="entry name" value="THIOREDOXIN_2"/>
    <property type="match status" value="1"/>
</dbReference>
<reference evidence="3" key="1">
    <citation type="submission" date="2022-10" db="EMBL/GenBank/DDBJ databases">
        <authorList>
            <person name="Koch H."/>
        </authorList>
    </citation>
    <scope>NUCLEOTIDE SEQUENCE</scope>
    <source>
        <strain evidence="3">DNF</strain>
    </source>
</reference>
<dbReference type="SUPFAM" id="SSF52833">
    <property type="entry name" value="Thioredoxin-like"/>
    <property type="match status" value="1"/>
</dbReference>
<evidence type="ECO:0000256" key="1">
    <source>
        <dbReference type="SAM" id="SignalP"/>
    </source>
</evidence>
<name>A0AA86TFQ5_9BACT</name>
<dbReference type="Proteomes" id="UP001179121">
    <property type="component" value="Chromosome"/>
</dbReference>
<dbReference type="RefSeq" id="WP_289271400.1">
    <property type="nucleotide sequence ID" value="NZ_OX365700.1"/>
</dbReference>
<evidence type="ECO:0000259" key="2">
    <source>
        <dbReference type="PROSITE" id="PS51352"/>
    </source>
</evidence>
<dbReference type="Gene3D" id="3.40.30.10">
    <property type="entry name" value="Glutaredoxin"/>
    <property type="match status" value="1"/>
</dbReference>